<reference evidence="3 4" key="1">
    <citation type="submission" date="2021-01" db="EMBL/GenBank/DDBJ databases">
        <title>Cercospora kikuchii MAFF 305040 whole genome shotgun sequence.</title>
        <authorList>
            <person name="Kashiwa T."/>
            <person name="Suzuki T."/>
        </authorList>
    </citation>
    <scope>NUCLEOTIDE SEQUENCE [LARGE SCALE GENOMIC DNA]</scope>
    <source>
        <strain evidence="3 4">MAFF 305040</strain>
    </source>
</reference>
<evidence type="ECO:0000313" key="3">
    <source>
        <dbReference type="EMBL" id="GIZ44711.1"/>
    </source>
</evidence>
<evidence type="ECO:0000256" key="2">
    <source>
        <dbReference type="SAM" id="MobiDB-lite"/>
    </source>
</evidence>
<keyword evidence="4" id="KW-1185">Reference proteome</keyword>
<proteinExistence type="predicted"/>
<feature type="compositionally biased region" description="Basic residues" evidence="2">
    <location>
        <begin position="294"/>
        <end position="308"/>
    </location>
</feature>
<dbReference type="AlphaFoldDB" id="A0A9P3CL45"/>
<sequence length="437" mass="49547">MSMPNIQPHFAYSGQTSGTIQARTAFPAEPPPPYTECPSQHAYQQERTAFESLIRSDEYELELLRSCSSRGTSSKLSRPALQFPIVIPQTTRSFRGPYYSPFVRAYAPDLAQHGISHSDFLSFIDGLNESWVAHYAFEAVDMVGFAIGCTGPVEAMILGTGIEVAAQLSSAATSYYRSKTFLKNSNAELFHPLGLHAEVCSTKEMLEAIGFPEGELKLAALNWEAQLDAAAVCEKDKEATDEKSVSLLSDKNSCTRRMEALQGYVAPLDFDVPALVLPETILSKMSAARAQRMTKRQHKKDIRKRSSAAKKQEAKIREAKEAIDKAVEDLRTMVMHFDDMKLRKEHELAEAAGDERKEKKVQKDFEKTEKELRKNMERRRKRLEEVVLKQFKEEKKLPEDREEKLTQKIRWVVITNWDEEGKENGEEDDGMSDRELL</sequence>
<accession>A0A9P3CL45</accession>
<evidence type="ECO:0000256" key="1">
    <source>
        <dbReference type="SAM" id="Coils"/>
    </source>
</evidence>
<dbReference type="GeneID" id="68293477"/>
<comment type="caution">
    <text evidence="3">The sequence shown here is derived from an EMBL/GenBank/DDBJ whole genome shotgun (WGS) entry which is preliminary data.</text>
</comment>
<dbReference type="Proteomes" id="UP000825890">
    <property type="component" value="Unassembled WGS sequence"/>
</dbReference>
<feature type="coiled-coil region" evidence="1">
    <location>
        <begin position="366"/>
        <end position="393"/>
    </location>
</feature>
<dbReference type="OrthoDB" id="3068835at2759"/>
<keyword evidence="1" id="KW-0175">Coiled coil</keyword>
<organism evidence="3 4">
    <name type="scientific">Cercospora kikuchii</name>
    <dbReference type="NCBI Taxonomy" id="84275"/>
    <lineage>
        <taxon>Eukaryota</taxon>
        <taxon>Fungi</taxon>
        <taxon>Dikarya</taxon>
        <taxon>Ascomycota</taxon>
        <taxon>Pezizomycotina</taxon>
        <taxon>Dothideomycetes</taxon>
        <taxon>Dothideomycetidae</taxon>
        <taxon>Mycosphaerellales</taxon>
        <taxon>Mycosphaerellaceae</taxon>
        <taxon>Cercospora</taxon>
    </lineage>
</organism>
<dbReference type="PANTHER" id="PTHR38887">
    <property type="entry name" value="CHROMOSOME 21, WHOLE GENOME SHOTGUN SEQUENCE"/>
    <property type="match status" value="1"/>
</dbReference>
<gene>
    <name evidence="3" type="ORF">CKM354_000790200</name>
</gene>
<protein>
    <submittedName>
        <fullName evidence="3">Uncharacterized protein</fullName>
    </submittedName>
</protein>
<feature type="region of interest" description="Disordered" evidence="2">
    <location>
        <begin position="294"/>
        <end position="313"/>
    </location>
</feature>
<dbReference type="InterPro" id="IPR053221">
    <property type="entry name" value="Burnettramic_acid_biosynth"/>
</dbReference>
<name>A0A9P3CL45_9PEZI</name>
<dbReference type="RefSeq" id="XP_044659198.1">
    <property type="nucleotide sequence ID" value="XM_044803263.1"/>
</dbReference>
<evidence type="ECO:0000313" key="4">
    <source>
        <dbReference type="Proteomes" id="UP000825890"/>
    </source>
</evidence>
<dbReference type="PANTHER" id="PTHR38887:SF1">
    <property type="entry name" value="RAS MODIFICATION PROTEIN ERF4"/>
    <property type="match status" value="1"/>
</dbReference>
<dbReference type="EMBL" id="BOLY01000005">
    <property type="protein sequence ID" value="GIZ44711.1"/>
    <property type="molecule type" value="Genomic_DNA"/>
</dbReference>